<evidence type="ECO:0000256" key="10">
    <source>
        <dbReference type="ARBA" id="ARBA00022837"/>
    </source>
</evidence>
<dbReference type="Pfam" id="PF07645">
    <property type="entry name" value="EGF_CA"/>
    <property type="match status" value="3"/>
</dbReference>
<dbReference type="InterPro" id="IPR000742">
    <property type="entry name" value="EGF"/>
</dbReference>
<proteinExistence type="inferred from homology"/>
<accession>A0A8J7TEG3</accession>
<sequence>MMPITWISVLSFFLYISTGNADIYRHNRQVSSGTQPGVCRYGRRLECCYGWKKNDKGQCEALCEHGCKHGECVGPNKCKCFPGYTGKACNQDLNECGLKPRPCEHRCMNTHGSYMCYCLNGYMLMADGSCANSRTCVMAHCQYGCEEVQGEVRCLCPSAGLQLGPDERTCVDVDECSTGKRLCPYNRRCVNTFGSYYCKCQIGFDLEYVDGKYDCVDVDECASNIHKCSPQAQCLNTHGSYKCKCKPGFRGSGFDCSVKPFFQNSWDGDKGSADDFLNAIPDSPSKESPRILGNGKDPVTKLVVDNNRELEGEQRKNVIPEPQPTAPPKNRLQPFDYEDGVYIGGTVEEKEPEDDVFLEEEDNLENQIESKETSRRGDVFKVNVRSLLIKVLSRLIYQPRKTYNSFVQGFGPFIISPQNSWRKKAEQTLITEIPEEYKSAIGRLTVTKEAPAVVPGHEEFIIDCSFNQGACEWMQDTEDDFDWSVADHDNGIGYYMAVPGFVGERKDVGRLKLLLSDSASQSGFCLTFNYRLIGERIGKLRILLDDSGSPLWERSKSRDESWQTELVTVSWSEAAPEHVVFEAERGKGKAGEIGLDNVVLTSGSCQEDESVVF</sequence>
<dbReference type="InterPro" id="IPR000998">
    <property type="entry name" value="MAM_dom"/>
</dbReference>
<dbReference type="PROSITE" id="PS50060">
    <property type="entry name" value="MAM_2"/>
    <property type="match status" value="1"/>
</dbReference>
<comment type="similarity">
    <text evidence="2">Belongs to the nephronectin family.</text>
</comment>
<protein>
    <submittedName>
        <fullName evidence="17">EGFL6 protein</fullName>
    </submittedName>
</protein>
<evidence type="ECO:0000256" key="6">
    <source>
        <dbReference type="ARBA" id="ARBA00022536"/>
    </source>
</evidence>
<evidence type="ECO:0000256" key="11">
    <source>
        <dbReference type="ARBA" id="ARBA00022889"/>
    </source>
</evidence>
<dbReference type="SUPFAM" id="SSF49899">
    <property type="entry name" value="Concanavalin A-like lectins/glucanases"/>
    <property type="match status" value="1"/>
</dbReference>
<dbReference type="InterPro" id="IPR013320">
    <property type="entry name" value="ConA-like_dom_sf"/>
</dbReference>
<reference evidence="17" key="1">
    <citation type="journal article" date="2021" name="Cell">
        <title>Tracing the genetic footprints of vertebrate landing in non-teleost ray-finned fishes.</title>
        <authorList>
            <person name="Bi X."/>
            <person name="Wang K."/>
            <person name="Yang L."/>
            <person name="Pan H."/>
            <person name="Jiang H."/>
            <person name="Wei Q."/>
            <person name="Fang M."/>
            <person name="Yu H."/>
            <person name="Zhu C."/>
            <person name="Cai Y."/>
            <person name="He Y."/>
            <person name="Gan X."/>
            <person name="Zeng H."/>
            <person name="Yu D."/>
            <person name="Zhu Y."/>
            <person name="Jiang H."/>
            <person name="Qiu Q."/>
            <person name="Yang H."/>
            <person name="Zhang Y.E."/>
            <person name="Wang W."/>
            <person name="Zhu M."/>
            <person name="He S."/>
            <person name="Zhang G."/>
        </authorList>
    </citation>
    <scope>NUCLEOTIDE SEQUENCE</scope>
    <source>
        <strain evidence="17">Allg_001</strain>
    </source>
</reference>
<dbReference type="CDD" id="cd06263">
    <property type="entry name" value="MAM"/>
    <property type="match status" value="1"/>
</dbReference>
<organism evidence="17 18">
    <name type="scientific">Atractosteus spatula</name>
    <name type="common">Alligator gar</name>
    <name type="synonym">Lepisosteus spatula</name>
    <dbReference type="NCBI Taxonomy" id="7917"/>
    <lineage>
        <taxon>Eukaryota</taxon>
        <taxon>Metazoa</taxon>
        <taxon>Chordata</taxon>
        <taxon>Craniata</taxon>
        <taxon>Vertebrata</taxon>
        <taxon>Euteleostomi</taxon>
        <taxon>Actinopterygii</taxon>
        <taxon>Neopterygii</taxon>
        <taxon>Holostei</taxon>
        <taxon>Semionotiformes</taxon>
        <taxon>Lepisosteidae</taxon>
        <taxon>Atractosteus</taxon>
    </lineage>
</organism>
<evidence type="ECO:0000256" key="8">
    <source>
        <dbReference type="ARBA" id="ARBA00022737"/>
    </source>
</evidence>
<feature type="non-terminal residue" evidence="17">
    <location>
        <position position="1"/>
    </location>
</feature>
<dbReference type="EMBL" id="JAAWVO010051791">
    <property type="protein sequence ID" value="MBN3320494.1"/>
    <property type="molecule type" value="Genomic_DNA"/>
</dbReference>
<keyword evidence="9" id="KW-0221">Differentiation</keyword>
<evidence type="ECO:0000259" key="15">
    <source>
        <dbReference type="PROSITE" id="PS50026"/>
    </source>
</evidence>
<dbReference type="Proteomes" id="UP000736164">
    <property type="component" value="Unassembled WGS sequence"/>
</dbReference>
<dbReference type="SMART" id="SM00181">
    <property type="entry name" value="EGF"/>
    <property type="match status" value="5"/>
</dbReference>
<evidence type="ECO:0000256" key="1">
    <source>
        <dbReference type="ARBA" id="ARBA00004498"/>
    </source>
</evidence>
<evidence type="ECO:0000259" key="16">
    <source>
        <dbReference type="PROSITE" id="PS50060"/>
    </source>
</evidence>
<dbReference type="GO" id="GO:0007155">
    <property type="term" value="P:cell adhesion"/>
    <property type="evidence" value="ECO:0007669"/>
    <property type="project" value="UniProtKB-KW"/>
</dbReference>
<dbReference type="SMART" id="SM00137">
    <property type="entry name" value="MAM"/>
    <property type="match status" value="1"/>
</dbReference>
<comment type="caution">
    <text evidence="13">Lacks conserved residue(s) required for the propagation of feature annotation.</text>
</comment>
<dbReference type="FunFam" id="2.10.25.10:FF:000476">
    <property type="entry name" value="nephronectin isoform X1"/>
    <property type="match status" value="1"/>
</dbReference>
<keyword evidence="12" id="KW-1015">Disulfide bond</keyword>
<keyword evidence="8" id="KW-0677">Repeat</keyword>
<name>A0A8J7TEG3_ATRSP</name>
<dbReference type="SMART" id="SM00179">
    <property type="entry name" value="EGF_CA"/>
    <property type="match status" value="3"/>
</dbReference>
<evidence type="ECO:0000313" key="18">
    <source>
        <dbReference type="Proteomes" id="UP000736164"/>
    </source>
</evidence>
<feature type="domain" description="EGF-like" evidence="15">
    <location>
        <begin position="217"/>
        <end position="255"/>
    </location>
</feature>
<dbReference type="GO" id="GO:0016020">
    <property type="term" value="C:membrane"/>
    <property type="evidence" value="ECO:0007669"/>
    <property type="project" value="InterPro"/>
</dbReference>
<evidence type="ECO:0000256" key="3">
    <source>
        <dbReference type="ARBA" id="ARBA00022473"/>
    </source>
</evidence>
<dbReference type="InterPro" id="IPR009030">
    <property type="entry name" value="Growth_fac_rcpt_cys_sf"/>
</dbReference>
<feature type="non-terminal residue" evidence="17">
    <location>
        <position position="613"/>
    </location>
</feature>
<dbReference type="InterPro" id="IPR052235">
    <property type="entry name" value="Nephronectin_domain"/>
</dbReference>
<dbReference type="GO" id="GO:0005509">
    <property type="term" value="F:calcium ion binding"/>
    <property type="evidence" value="ECO:0007669"/>
    <property type="project" value="InterPro"/>
</dbReference>
<dbReference type="SUPFAM" id="SSF57196">
    <property type="entry name" value="EGF/Laminin"/>
    <property type="match status" value="2"/>
</dbReference>
<comment type="caution">
    <text evidence="17">The sequence shown here is derived from an EMBL/GenBank/DDBJ whole genome shotgun (WGS) entry which is preliminary data.</text>
</comment>
<dbReference type="GO" id="GO:0030855">
    <property type="term" value="P:epithelial cell differentiation"/>
    <property type="evidence" value="ECO:0007669"/>
    <property type="project" value="UniProtKB-ARBA"/>
</dbReference>
<feature type="domain" description="EGF-like" evidence="15">
    <location>
        <begin position="92"/>
        <end position="131"/>
    </location>
</feature>
<feature type="domain" description="MAM" evidence="16">
    <location>
        <begin position="462"/>
        <end position="607"/>
    </location>
</feature>
<evidence type="ECO:0000256" key="4">
    <source>
        <dbReference type="ARBA" id="ARBA00022525"/>
    </source>
</evidence>
<dbReference type="PROSITE" id="PS01186">
    <property type="entry name" value="EGF_2"/>
    <property type="match status" value="2"/>
</dbReference>
<keyword evidence="18" id="KW-1185">Reference proteome</keyword>
<dbReference type="FunFam" id="2.10.25.10:FF:000187">
    <property type="entry name" value="nephronectin isoform X1"/>
    <property type="match status" value="1"/>
</dbReference>
<dbReference type="InterPro" id="IPR018097">
    <property type="entry name" value="EGF_Ca-bd_CS"/>
</dbReference>
<keyword evidence="6 13" id="KW-0245">EGF-like domain</keyword>
<dbReference type="SUPFAM" id="SSF57184">
    <property type="entry name" value="Growth factor receptor domain"/>
    <property type="match status" value="1"/>
</dbReference>
<evidence type="ECO:0000256" key="9">
    <source>
        <dbReference type="ARBA" id="ARBA00022782"/>
    </source>
</evidence>
<keyword evidence="3" id="KW-0217">Developmental protein</keyword>
<dbReference type="InterPro" id="IPR049883">
    <property type="entry name" value="NOTCH1_EGF-like"/>
</dbReference>
<evidence type="ECO:0000256" key="14">
    <source>
        <dbReference type="SAM" id="SignalP"/>
    </source>
</evidence>
<keyword evidence="5" id="KW-0272">Extracellular matrix</keyword>
<dbReference type="Pfam" id="PF00629">
    <property type="entry name" value="MAM"/>
    <property type="match status" value="1"/>
</dbReference>
<keyword evidence="4" id="KW-0964">Secreted</keyword>
<dbReference type="Gene3D" id="2.60.120.200">
    <property type="match status" value="1"/>
</dbReference>
<evidence type="ECO:0000313" key="17">
    <source>
        <dbReference type="EMBL" id="MBN3320494.1"/>
    </source>
</evidence>
<evidence type="ECO:0000256" key="12">
    <source>
        <dbReference type="ARBA" id="ARBA00023157"/>
    </source>
</evidence>
<feature type="domain" description="EGF-like" evidence="15">
    <location>
        <begin position="172"/>
        <end position="210"/>
    </location>
</feature>
<dbReference type="PROSITE" id="PS00010">
    <property type="entry name" value="ASX_HYDROXYL"/>
    <property type="match status" value="3"/>
</dbReference>
<dbReference type="Gene3D" id="2.10.25.10">
    <property type="entry name" value="Laminin"/>
    <property type="match status" value="5"/>
</dbReference>
<keyword evidence="10" id="KW-0106">Calcium</keyword>
<dbReference type="PROSITE" id="PS00022">
    <property type="entry name" value="EGF_1"/>
    <property type="match status" value="1"/>
</dbReference>
<dbReference type="FunFam" id="2.10.25.10:FF:000038">
    <property type="entry name" value="Fibrillin 2"/>
    <property type="match status" value="1"/>
</dbReference>
<keyword evidence="7 14" id="KW-0732">Signal</keyword>
<dbReference type="InterPro" id="IPR000152">
    <property type="entry name" value="EGF-type_Asp/Asn_hydroxyl_site"/>
</dbReference>
<dbReference type="CDD" id="cd00054">
    <property type="entry name" value="EGF_CA"/>
    <property type="match status" value="3"/>
</dbReference>
<evidence type="ECO:0000256" key="7">
    <source>
        <dbReference type="ARBA" id="ARBA00022729"/>
    </source>
</evidence>
<dbReference type="PROSITE" id="PS50026">
    <property type="entry name" value="EGF_3"/>
    <property type="match status" value="3"/>
</dbReference>
<feature type="chain" id="PRO_5035190581" evidence="14">
    <location>
        <begin position="22"/>
        <end position="613"/>
    </location>
</feature>
<dbReference type="PROSITE" id="PS01187">
    <property type="entry name" value="EGF_CA"/>
    <property type="match status" value="1"/>
</dbReference>
<evidence type="ECO:0000256" key="13">
    <source>
        <dbReference type="PROSITE-ProRule" id="PRU00076"/>
    </source>
</evidence>
<evidence type="ECO:0000256" key="2">
    <source>
        <dbReference type="ARBA" id="ARBA00009738"/>
    </source>
</evidence>
<dbReference type="InterPro" id="IPR001881">
    <property type="entry name" value="EGF-like_Ca-bd_dom"/>
</dbReference>
<dbReference type="AlphaFoldDB" id="A0A8J7TEG3"/>
<evidence type="ECO:0000256" key="5">
    <source>
        <dbReference type="ARBA" id="ARBA00022530"/>
    </source>
</evidence>
<comment type="subcellular location">
    <subcellularLocation>
        <location evidence="1">Secreted</location>
        <location evidence="1">Extracellular space</location>
        <location evidence="1">Extracellular matrix</location>
    </subcellularLocation>
</comment>
<dbReference type="PANTHER" id="PTHR24050">
    <property type="entry name" value="PA14 DOMAIN-CONTAINING PROTEIN"/>
    <property type="match status" value="1"/>
</dbReference>
<dbReference type="PANTHER" id="PTHR24050:SF24">
    <property type="entry name" value="EPIDERMAL GROWTH FACTOR-LIKE PROTEIN 6"/>
    <property type="match status" value="1"/>
</dbReference>
<feature type="signal peptide" evidence="14">
    <location>
        <begin position="1"/>
        <end position="21"/>
    </location>
</feature>
<keyword evidence="11" id="KW-0130">Cell adhesion</keyword>
<gene>
    <name evidence="17" type="primary">Egfl6</name>
    <name evidence="17" type="ORF">GTO95_0012230</name>
</gene>